<dbReference type="AlphaFoldDB" id="F7Q0P0"/>
<dbReference type="OrthoDB" id="9788837at2"/>
<dbReference type="PROSITE" id="PS50893">
    <property type="entry name" value="ABC_TRANSPORTER_2"/>
    <property type="match status" value="1"/>
</dbReference>
<dbReference type="PANTHER" id="PTHR42711">
    <property type="entry name" value="ABC TRANSPORTER ATP-BINDING PROTEIN"/>
    <property type="match status" value="1"/>
</dbReference>
<dbReference type="Proteomes" id="UP000005707">
    <property type="component" value="Unassembled WGS sequence"/>
</dbReference>
<dbReference type="SMART" id="SM00382">
    <property type="entry name" value="AAA"/>
    <property type="match status" value="1"/>
</dbReference>
<dbReference type="CDD" id="cd03230">
    <property type="entry name" value="ABC_DR_subfamily_A"/>
    <property type="match status" value="1"/>
</dbReference>
<keyword evidence="7" id="KW-1185">Reference proteome</keyword>
<dbReference type="eggNOG" id="COG1131">
    <property type="taxonomic scope" value="Bacteria"/>
</dbReference>
<keyword evidence="3" id="KW-0547">Nucleotide-binding</keyword>
<evidence type="ECO:0000259" key="5">
    <source>
        <dbReference type="PROSITE" id="PS50893"/>
    </source>
</evidence>
<dbReference type="InParanoid" id="F7Q0P0"/>
<dbReference type="InterPro" id="IPR003593">
    <property type="entry name" value="AAA+_ATPase"/>
</dbReference>
<evidence type="ECO:0000256" key="3">
    <source>
        <dbReference type="ARBA" id="ARBA00022741"/>
    </source>
</evidence>
<comment type="caution">
    <text evidence="6">The sequence shown here is derived from an EMBL/GenBank/DDBJ whole genome shotgun (WGS) entry which is preliminary data.</text>
</comment>
<evidence type="ECO:0000256" key="2">
    <source>
        <dbReference type="ARBA" id="ARBA00022448"/>
    </source>
</evidence>
<dbReference type="PANTHER" id="PTHR42711:SF5">
    <property type="entry name" value="ABC TRANSPORTER ATP-BINDING PROTEIN NATA"/>
    <property type="match status" value="1"/>
</dbReference>
<dbReference type="Pfam" id="PF00005">
    <property type="entry name" value="ABC_tran"/>
    <property type="match status" value="1"/>
</dbReference>
<dbReference type="Gene3D" id="3.40.50.300">
    <property type="entry name" value="P-loop containing nucleotide triphosphate hydrolases"/>
    <property type="match status" value="1"/>
</dbReference>
<dbReference type="STRING" id="1033810.HLPCO_001864"/>
<keyword evidence="2" id="KW-0813">Transport</keyword>
<dbReference type="InterPro" id="IPR003439">
    <property type="entry name" value="ABC_transporter-like_ATP-bd"/>
</dbReference>
<sequence length="299" mass="34717">MIEVKNLTVKYGDKMAVDDISFSVNKNEIFGIIGENGAGKTTITECIEGIRTFNKGTITIKGMDPVKQKKEIQHIIGVQLQETTYPKRIKVKELCELFASFYVDTKDYKELIAEFKLNDQLNQYVEKLSGGQRQRLSIILALLHNPEVVFLDELTTGLDPRSRRDMWDYILHLKEKGVTVVMTTHFMDEAEYLCDRLAIFNKGRLVELDTVPNLIKKLDYKEKISFMVKGDFDESILNNVHVLKVRKRKVEYILYGTKGLSDFIKDVLDKNQTKYFNLKVTQPNIEDVFFEFTDREVNY</sequence>
<keyword evidence="4 6" id="KW-0067">ATP-binding</keyword>
<dbReference type="SUPFAM" id="SSF52540">
    <property type="entry name" value="P-loop containing nucleoside triphosphate hydrolases"/>
    <property type="match status" value="1"/>
</dbReference>
<dbReference type="InterPro" id="IPR017871">
    <property type="entry name" value="ABC_transporter-like_CS"/>
</dbReference>
<evidence type="ECO:0000313" key="7">
    <source>
        <dbReference type="Proteomes" id="UP000005707"/>
    </source>
</evidence>
<dbReference type="RefSeq" id="WP_008827164.1">
    <property type="nucleotide sequence ID" value="NZ_AFNU02000006.1"/>
</dbReference>
<gene>
    <name evidence="6" type="ORF">HLPCO_001864</name>
</gene>
<protein>
    <submittedName>
        <fullName evidence="6">ABC Transporter ATP-binding protein</fullName>
    </submittedName>
</protein>
<dbReference type="FunCoup" id="F7Q0P0">
    <property type="interactions" value="108"/>
</dbReference>
<evidence type="ECO:0000313" key="6">
    <source>
        <dbReference type="EMBL" id="ERJ11950.1"/>
    </source>
</evidence>
<dbReference type="GO" id="GO:0016887">
    <property type="term" value="F:ATP hydrolysis activity"/>
    <property type="evidence" value="ECO:0007669"/>
    <property type="project" value="InterPro"/>
</dbReference>
<reference evidence="6 7" key="2">
    <citation type="journal article" date="2013" name="PLoS ONE">
        <title>INDIGO - INtegrated Data Warehouse of MIcrobial GenOmes with Examples from the Red Sea Extremophiles.</title>
        <authorList>
            <person name="Alam I."/>
            <person name="Antunes A."/>
            <person name="Kamau A.A."/>
            <person name="Ba Alawi W."/>
            <person name="Kalkatawi M."/>
            <person name="Stingl U."/>
            <person name="Bajic V.B."/>
        </authorList>
    </citation>
    <scope>NUCLEOTIDE SEQUENCE [LARGE SCALE GENOMIC DNA]</scope>
    <source>
        <strain evidence="6 7">SSD-17B</strain>
    </source>
</reference>
<evidence type="ECO:0000256" key="1">
    <source>
        <dbReference type="ARBA" id="ARBA00005417"/>
    </source>
</evidence>
<evidence type="ECO:0000256" key="4">
    <source>
        <dbReference type="ARBA" id="ARBA00022840"/>
    </source>
</evidence>
<dbReference type="InterPro" id="IPR027417">
    <property type="entry name" value="P-loop_NTPase"/>
</dbReference>
<proteinExistence type="inferred from homology"/>
<feature type="domain" description="ABC transporter" evidence="5">
    <location>
        <begin position="2"/>
        <end position="227"/>
    </location>
</feature>
<reference evidence="6 7" key="1">
    <citation type="journal article" date="2011" name="J. Bacteriol.">
        <title>Genome sequence of Haloplasma contractile, an unusual contractile bacterium from a deep-sea anoxic brine lake.</title>
        <authorList>
            <person name="Antunes A."/>
            <person name="Alam I."/>
            <person name="El Dorry H."/>
            <person name="Siam R."/>
            <person name="Robertson A."/>
            <person name="Bajic V.B."/>
            <person name="Stingl U."/>
        </authorList>
    </citation>
    <scope>NUCLEOTIDE SEQUENCE [LARGE SCALE GENOMIC DNA]</scope>
    <source>
        <strain evidence="6 7">SSD-17B</strain>
    </source>
</reference>
<dbReference type="EMBL" id="AFNU02000006">
    <property type="protein sequence ID" value="ERJ11950.1"/>
    <property type="molecule type" value="Genomic_DNA"/>
</dbReference>
<dbReference type="PROSITE" id="PS00211">
    <property type="entry name" value="ABC_TRANSPORTER_1"/>
    <property type="match status" value="1"/>
</dbReference>
<organism evidence="6 7">
    <name type="scientific">Haloplasma contractile SSD-17B</name>
    <dbReference type="NCBI Taxonomy" id="1033810"/>
    <lineage>
        <taxon>Bacteria</taxon>
        <taxon>Bacillati</taxon>
        <taxon>Mycoplasmatota</taxon>
        <taxon>Mollicutes</taxon>
        <taxon>Haloplasmatales</taxon>
        <taxon>Haloplasmataceae</taxon>
        <taxon>Haloplasma</taxon>
    </lineage>
</organism>
<name>F7Q0P0_9MOLU</name>
<comment type="similarity">
    <text evidence="1">Belongs to the ABC transporter superfamily.</text>
</comment>
<dbReference type="GO" id="GO:0005524">
    <property type="term" value="F:ATP binding"/>
    <property type="evidence" value="ECO:0007669"/>
    <property type="project" value="UniProtKB-KW"/>
</dbReference>
<dbReference type="InterPro" id="IPR050763">
    <property type="entry name" value="ABC_transporter_ATP-binding"/>
</dbReference>
<accession>F7Q0P0</accession>